<keyword evidence="3" id="KW-0731">Sigma factor</keyword>
<dbReference type="Gene3D" id="1.10.1740.10">
    <property type="match status" value="1"/>
</dbReference>
<feature type="domain" description="RNA polymerase sigma-70 region 2" evidence="6">
    <location>
        <begin position="43"/>
        <end position="108"/>
    </location>
</feature>
<dbReference type="InterPro" id="IPR007627">
    <property type="entry name" value="RNA_pol_sigma70_r2"/>
</dbReference>
<protein>
    <submittedName>
        <fullName evidence="8">Sigma-70 family RNA polymerase sigma factor</fullName>
    </submittedName>
</protein>
<evidence type="ECO:0000256" key="3">
    <source>
        <dbReference type="ARBA" id="ARBA00023082"/>
    </source>
</evidence>
<dbReference type="Proteomes" id="UP000664044">
    <property type="component" value="Unassembled WGS sequence"/>
</dbReference>
<proteinExistence type="inferred from homology"/>
<feature type="domain" description="RNA polymerase sigma factor 70 region 4 type 2" evidence="7">
    <location>
        <begin position="144"/>
        <end position="187"/>
    </location>
</feature>
<accession>A0ABS3G2B6</accession>
<evidence type="ECO:0000259" key="7">
    <source>
        <dbReference type="Pfam" id="PF08281"/>
    </source>
</evidence>
<dbReference type="InterPro" id="IPR013324">
    <property type="entry name" value="RNA_pol_sigma_r3/r4-like"/>
</dbReference>
<dbReference type="InterPro" id="IPR036388">
    <property type="entry name" value="WH-like_DNA-bd_sf"/>
</dbReference>
<dbReference type="RefSeq" id="WP_207032273.1">
    <property type="nucleotide sequence ID" value="NZ_JAFLNL010000003.1"/>
</dbReference>
<reference evidence="8 9" key="1">
    <citation type="submission" date="2021-03" db="EMBL/GenBank/DDBJ databases">
        <title>Muricauda lutimaris sp. nov. and Muricauda ruestringensis sp. nov, two marine members of the Flavobacteriaceae isolated from deep sea sediments of Western Pacific.</title>
        <authorList>
            <person name="Zhao S."/>
            <person name="Liu R."/>
        </authorList>
    </citation>
    <scope>NUCLEOTIDE SEQUENCE [LARGE SCALE GENOMIC DNA]</scope>
    <source>
        <strain evidence="8 9">BC31-1-A7</strain>
    </source>
</reference>
<evidence type="ECO:0000256" key="1">
    <source>
        <dbReference type="ARBA" id="ARBA00010641"/>
    </source>
</evidence>
<dbReference type="Gene3D" id="1.10.10.10">
    <property type="entry name" value="Winged helix-like DNA-binding domain superfamily/Winged helix DNA-binding domain"/>
    <property type="match status" value="1"/>
</dbReference>
<dbReference type="InterPro" id="IPR013249">
    <property type="entry name" value="RNA_pol_sigma70_r4_t2"/>
</dbReference>
<dbReference type="PANTHER" id="PTHR43133">
    <property type="entry name" value="RNA POLYMERASE ECF-TYPE SIGMA FACTO"/>
    <property type="match status" value="1"/>
</dbReference>
<gene>
    <name evidence="8" type="ORF">J0656_05920</name>
</gene>
<dbReference type="InterPro" id="IPR013325">
    <property type="entry name" value="RNA_pol_sigma_r2"/>
</dbReference>
<dbReference type="InterPro" id="IPR039425">
    <property type="entry name" value="RNA_pol_sigma-70-like"/>
</dbReference>
<sequence>MEDIVWNNSMSNGQETEAQQPDSDATLWLEFQSGNKAAYARIYEGNIDMLYRYGCKLVADEALVKDAVQDLFMELWDKRANLGRVRSIAPYLYTALRRKVLDQARRQGKLLSLTDSRELKNSSTSSPEHHIIEDEASDNRREGLQYALGKLTKRQQEMIHLKFNSQLTYAEIATITGMSVKKVYYHTACALDILLGVLRKKGIR</sequence>
<dbReference type="SUPFAM" id="SSF88659">
    <property type="entry name" value="Sigma3 and sigma4 domains of RNA polymerase sigma factors"/>
    <property type="match status" value="1"/>
</dbReference>
<organism evidence="8 9">
    <name type="scientific">Flagellimonas aurea</name>
    <dbReference type="NCBI Taxonomy" id="2915619"/>
    <lineage>
        <taxon>Bacteria</taxon>
        <taxon>Pseudomonadati</taxon>
        <taxon>Bacteroidota</taxon>
        <taxon>Flavobacteriia</taxon>
        <taxon>Flavobacteriales</taxon>
        <taxon>Flavobacteriaceae</taxon>
        <taxon>Flagellimonas</taxon>
    </lineage>
</organism>
<keyword evidence="4" id="KW-0804">Transcription</keyword>
<evidence type="ECO:0000313" key="9">
    <source>
        <dbReference type="Proteomes" id="UP000664044"/>
    </source>
</evidence>
<evidence type="ECO:0000256" key="5">
    <source>
        <dbReference type="SAM" id="MobiDB-lite"/>
    </source>
</evidence>
<evidence type="ECO:0000259" key="6">
    <source>
        <dbReference type="Pfam" id="PF04542"/>
    </source>
</evidence>
<dbReference type="EMBL" id="JAFLNL010000003">
    <property type="protein sequence ID" value="MBO0353549.1"/>
    <property type="molecule type" value="Genomic_DNA"/>
</dbReference>
<feature type="region of interest" description="Disordered" evidence="5">
    <location>
        <begin position="1"/>
        <end position="22"/>
    </location>
</feature>
<keyword evidence="9" id="KW-1185">Reference proteome</keyword>
<keyword evidence="2" id="KW-0805">Transcription regulation</keyword>
<feature type="region of interest" description="Disordered" evidence="5">
    <location>
        <begin position="116"/>
        <end position="135"/>
    </location>
</feature>
<dbReference type="NCBIfam" id="TIGR02937">
    <property type="entry name" value="sigma70-ECF"/>
    <property type="match status" value="1"/>
</dbReference>
<dbReference type="Pfam" id="PF04542">
    <property type="entry name" value="Sigma70_r2"/>
    <property type="match status" value="1"/>
</dbReference>
<comment type="similarity">
    <text evidence="1">Belongs to the sigma-70 factor family. ECF subfamily.</text>
</comment>
<evidence type="ECO:0000313" key="8">
    <source>
        <dbReference type="EMBL" id="MBO0353549.1"/>
    </source>
</evidence>
<evidence type="ECO:0000256" key="4">
    <source>
        <dbReference type="ARBA" id="ARBA00023163"/>
    </source>
</evidence>
<name>A0ABS3G2B6_9FLAO</name>
<dbReference type="Pfam" id="PF08281">
    <property type="entry name" value="Sigma70_r4_2"/>
    <property type="match status" value="1"/>
</dbReference>
<dbReference type="PANTHER" id="PTHR43133:SF46">
    <property type="entry name" value="RNA POLYMERASE SIGMA-70 FACTOR ECF SUBFAMILY"/>
    <property type="match status" value="1"/>
</dbReference>
<comment type="caution">
    <text evidence="8">The sequence shown here is derived from an EMBL/GenBank/DDBJ whole genome shotgun (WGS) entry which is preliminary data.</text>
</comment>
<dbReference type="InterPro" id="IPR014284">
    <property type="entry name" value="RNA_pol_sigma-70_dom"/>
</dbReference>
<evidence type="ECO:0000256" key="2">
    <source>
        <dbReference type="ARBA" id="ARBA00023015"/>
    </source>
</evidence>
<dbReference type="SUPFAM" id="SSF88946">
    <property type="entry name" value="Sigma2 domain of RNA polymerase sigma factors"/>
    <property type="match status" value="1"/>
</dbReference>